<proteinExistence type="inferred from homology"/>
<evidence type="ECO:0000259" key="2">
    <source>
        <dbReference type="Pfam" id="PF02776"/>
    </source>
</evidence>
<dbReference type="CDD" id="cd07035">
    <property type="entry name" value="TPP_PYR_POX_like"/>
    <property type="match status" value="1"/>
</dbReference>
<comment type="similarity">
    <text evidence="1">Belongs to the TPP enzyme family.</text>
</comment>
<dbReference type="Gene3D" id="3.40.50.970">
    <property type="match status" value="1"/>
</dbReference>
<dbReference type="InterPro" id="IPR012001">
    <property type="entry name" value="Thiamin_PyroP_enz_TPP-bd_dom"/>
</dbReference>
<evidence type="ECO:0000256" key="1">
    <source>
        <dbReference type="ARBA" id="ARBA00007812"/>
    </source>
</evidence>
<dbReference type="GO" id="GO:0003984">
    <property type="term" value="F:acetolactate synthase activity"/>
    <property type="evidence" value="ECO:0007669"/>
    <property type="project" value="TreeGrafter"/>
</dbReference>
<dbReference type="InterPro" id="IPR029061">
    <property type="entry name" value="THDP-binding"/>
</dbReference>
<dbReference type="GO" id="GO:0005948">
    <property type="term" value="C:acetolactate synthase complex"/>
    <property type="evidence" value="ECO:0007669"/>
    <property type="project" value="TreeGrafter"/>
</dbReference>
<name>A0A383E5W0_9ZZZZ</name>
<organism evidence="3">
    <name type="scientific">marine metagenome</name>
    <dbReference type="NCBI Taxonomy" id="408172"/>
    <lineage>
        <taxon>unclassified sequences</taxon>
        <taxon>metagenomes</taxon>
        <taxon>ecological metagenomes</taxon>
    </lineage>
</organism>
<feature type="non-terminal residue" evidence="3">
    <location>
        <position position="168"/>
    </location>
</feature>
<dbReference type="GO" id="GO:0009097">
    <property type="term" value="P:isoleucine biosynthetic process"/>
    <property type="evidence" value="ECO:0007669"/>
    <property type="project" value="TreeGrafter"/>
</dbReference>
<dbReference type="PANTHER" id="PTHR18968">
    <property type="entry name" value="THIAMINE PYROPHOSPHATE ENZYMES"/>
    <property type="match status" value="1"/>
</dbReference>
<dbReference type="GO" id="GO:0050660">
    <property type="term" value="F:flavin adenine dinucleotide binding"/>
    <property type="evidence" value="ECO:0007669"/>
    <property type="project" value="TreeGrafter"/>
</dbReference>
<gene>
    <name evidence="3" type="ORF">METZ01_LOCUS505071</name>
</gene>
<dbReference type="Pfam" id="PF02776">
    <property type="entry name" value="TPP_enzyme_N"/>
    <property type="match status" value="1"/>
</dbReference>
<dbReference type="EMBL" id="UINC01223147">
    <property type="protein sequence ID" value="SVE52217.1"/>
    <property type="molecule type" value="Genomic_DNA"/>
</dbReference>
<reference evidence="3" key="1">
    <citation type="submission" date="2018-05" db="EMBL/GenBank/DDBJ databases">
        <authorList>
            <person name="Lanie J.A."/>
            <person name="Ng W.-L."/>
            <person name="Kazmierczak K.M."/>
            <person name="Andrzejewski T.M."/>
            <person name="Davidsen T.M."/>
            <person name="Wayne K.J."/>
            <person name="Tettelin H."/>
            <person name="Glass J.I."/>
            <person name="Rusch D."/>
            <person name="Podicherti R."/>
            <person name="Tsui H.-C.T."/>
            <person name="Winkler M.E."/>
        </authorList>
    </citation>
    <scope>NUCLEOTIDE SEQUENCE</scope>
</reference>
<dbReference type="GO" id="GO:0030976">
    <property type="term" value="F:thiamine pyrophosphate binding"/>
    <property type="evidence" value="ECO:0007669"/>
    <property type="project" value="InterPro"/>
</dbReference>
<dbReference type="InterPro" id="IPR045229">
    <property type="entry name" value="TPP_enz"/>
</dbReference>
<dbReference type="PANTHER" id="PTHR18968:SF13">
    <property type="entry name" value="ACETOLACTATE SYNTHASE CATALYTIC SUBUNIT, MITOCHONDRIAL"/>
    <property type="match status" value="1"/>
</dbReference>
<dbReference type="FunFam" id="3.40.50.970:FF:000007">
    <property type="entry name" value="Acetolactate synthase"/>
    <property type="match status" value="1"/>
</dbReference>
<feature type="domain" description="Thiamine pyrophosphate enzyme N-terminal TPP-binding" evidence="2">
    <location>
        <begin position="2"/>
        <end position="115"/>
    </location>
</feature>
<evidence type="ECO:0000313" key="3">
    <source>
        <dbReference type="EMBL" id="SVE52217.1"/>
    </source>
</evidence>
<sequence length="168" mass="17666">MMSGAAMVVEALKDVGVTHVFGYPGGAVLDIYDALFAQDDVKHVLVRHEQAAAHMADGYARSTGKTGTVLVTSGPGATNTITGIATAYMDSIPMVILSGQVPSKHIGEDAFQETDMVGCSRPIVKHSFLVKRAVDIPEAIAKAYYIANTGRPGPVVVDLPKDIVNVAE</sequence>
<protein>
    <recommendedName>
        <fullName evidence="2">Thiamine pyrophosphate enzyme N-terminal TPP-binding domain-containing protein</fullName>
    </recommendedName>
</protein>
<dbReference type="GO" id="GO:0009099">
    <property type="term" value="P:L-valine biosynthetic process"/>
    <property type="evidence" value="ECO:0007669"/>
    <property type="project" value="TreeGrafter"/>
</dbReference>
<accession>A0A383E5W0</accession>
<dbReference type="AlphaFoldDB" id="A0A383E5W0"/>
<dbReference type="SUPFAM" id="SSF52518">
    <property type="entry name" value="Thiamin diphosphate-binding fold (THDP-binding)"/>
    <property type="match status" value="1"/>
</dbReference>